<name>A0AA41Z399_9SPHN</name>
<dbReference type="PANTHER" id="PTHR11941:SF54">
    <property type="entry name" value="ENOYL-COA HYDRATASE, MITOCHONDRIAL"/>
    <property type="match status" value="1"/>
</dbReference>
<dbReference type="Proteomes" id="UP001165565">
    <property type="component" value="Unassembled WGS sequence"/>
</dbReference>
<dbReference type="Gene3D" id="3.90.226.10">
    <property type="entry name" value="2-enoyl-CoA Hydratase, Chain A, domain 1"/>
    <property type="match status" value="1"/>
</dbReference>
<dbReference type="InterPro" id="IPR029045">
    <property type="entry name" value="ClpP/crotonase-like_dom_sf"/>
</dbReference>
<dbReference type="AlphaFoldDB" id="A0AA41Z399"/>
<organism evidence="3 4">
    <name type="scientific">Sphingomonas lycopersici</name>
    <dbReference type="NCBI Taxonomy" id="2951807"/>
    <lineage>
        <taxon>Bacteria</taxon>
        <taxon>Pseudomonadati</taxon>
        <taxon>Pseudomonadota</taxon>
        <taxon>Alphaproteobacteria</taxon>
        <taxon>Sphingomonadales</taxon>
        <taxon>Sphingomonadaceae</taxon>
        <taxon>Sphingomonas</taxon>
    </lineage>
</organism>
<dbReference type="EMBL" id="JANFAV010000001">
    <property type="protein sequence ID" value="MCW6533235.1"/>
    <property type="molecule type" value="Genomic_DNA"/>
</dbReference>
<dbReference type="GO" id="GO:0006635">
    <property type="term" value="P:fatty acid beta-oxidation"/>
    <property type="evidence" value="ECO:0007669"/>
    <property type="project" value="TreeGrafter"/>
</dbReference>
<keyword evidence="2" id="KW-0456">Lyase</keyword>
<dbReference type="RefSeq" id="WP_179514461.1">
    <property type="nucleotide sequence ID" value="NZ_JANFAV010000001.1"/>
</dbReference>
<dbReference type="GO" id="GO:0016829">
    <property type="term" value="F:lyase activity"/>
    <property type="evidence" value="ECO:0007669"/>
    <property type="project" value="UniProtKB-KW"/>
</dbReference>
<dbReference type="SUPFAM" id="SSF52096">
    <property type="entry name" value="ClpP/crotonase"/>
    <property type="match status" value="1"/>
</dbReference>
<evidence type="ECO:0000313" key="3">
    <source>
        <dbReference type="EMBL" id="MCW6533235.1"/>
    </source>
</evidence>
<evidence type="ECO:0000256" key="1">
    <source>
        <dbReference type="ARBA" id="ARBA00005254"/>
    </source>
</evidence>
<keyword evidence="4" id="KW-1185">Reference proteome</keyword>
<dbReference type="NCBIfam" id="NF006013">
    <property type="entry name" value="PRK08150.1"/>
    <property type="match status" value="1"/>
</dbReference>
<comment type="similarity">
    <text evidence="1">Belongs to the enoyl-CoA hydratase/isomerase family.</text>
</comment>
<reference evidence="3" key="1">
    <citation type="submission" date="2022-06" db="EMBL/GenBank/DDBJ databases">
        <title>Sphingomonas sp. nov. isolated from rhizosphere soil of tomato.</title>
        <authorList>
            <person name="Dong H."/>
            <person name="Gao R."/>
        </authorList>
    </citation>
    <scope>NUCLEOTIDE SEQUENCE</scope>
    <source>
        <strain evidence="3">MMSM24</strain>
    </source>
</reference>
<dbReference type="CDD" id="cd06558">
    <property type="entry name" value="crotonase-like"/>
    <property type="match status" value="1"/>
</dbReference>
<dbReference type="InterPro" id="IPR001753">
    <property type="entry name" value="Enoyl-CoA_hydra/iso"/>
</dbReference>
<dbReference type="InterPro" id="IPR014748">
    <property type="entry name" value="Enoyl-CoA_hydra_C"/>
</dbReference>
<dbReference type="PANTHER" id="PTHR11941">
    <property type="entry name" value="ENOYL-COA HYDRATASE-RELATED"/>
    <property type="match status" value="1"/>
</dbReference>
<dbReference type="Pfam" id="PF00378">
    <property type="entry name" value="ECH_1"/>
    <property type="match status" value="1"/>
</dbReference>
<proteinExistence type="inferred from homology"/>
<accession>A0AA41Z399</accession>
<evidence type="ECO:0000313" key="4">
    <source>
        <dbReference type="Proteomes" id="UP001165565"/>
    </source>
</evidence>
<comment type="caution">
    <text evidence="3">The sequence shown here is derived from an EMBL/GenBank/DDBJ whole genome shotgun (WGS) entry which is preliminary data.</text>
</comment>
<evidence type="ECO:0000256" key="2">
    <source>
        <dbReference type="ARBA" id="ARBA00023239"/>
    </source>
</evidence>
<dbReference type="Gene3D" id="1.10.12.10">
    <property type="entry name" value="Lyase 2-enoyl-coa Hydratase, Chain A, domain 2"/>
    <property type="match status" value="1"/>
</dbReference>
<gene>
    <name evidence="3" type="ORF">NEE01_00410</name>
</gene>
<sequence>MSDGATMLEFMKTERDGEVLIVTLNRADKRNALSAAFIEELYDLFEWIRRSDEVRAVVVRAEGGHFCAGLDLIEHHLEQRSASDFMAICRRWHAAFDAIQHCGKPVIGALNGAVVGGGLELAGAFHIRVADATTYFALPEGQRGIFTGGGATVRVARLVGEARMIDMMLTGRTYAGDEAVAVGLCQYHVAGSSFDKAIEIARKAAQNPPLSNFAITSGIAHIGNMPSADAYFAEAFIAGITNTQPASKDRLEAFMNKTAARVRHE</sequence>
<protein>
    <submittedName>
        <fullName evidence="3">Crotonase/enoyl-CoA hydratase family protein</fullName>
    </submittedName>
</protein>